<feature type="transmembrane region" description="Helical" evidence="6">
    <location>
        <begin position="173"/>
        <end position="192"/>
    </location>
</feature>
<dbReference type="PANTHER" id="PTHR39087:SF2">
    <property type="entry name" value="UPF0104 MEMBRANE PROTEIN MJ1595"/>
    <property type="match status" value="1"/>
</dbReference>
<feature type="transmembrane region" description="Helical" evidence="6">
    <location>
        <begin position="57"/>
        <end position="75"/>
    </location>
</feature>
<dbReference type="STRING" id="1349762.GCA_001592245_00803"/>
<dbReference type="RefSeq" id="WP_133096038.1">
    <property type="nucleotide sequence ID" value="NZ_CP038634.1"/>
</dbReference>
<evidence type="ECO:0000256" key="2">
    <source>
        <dbReference type="ARBA" id="ARBA00022475"/>
    </source>
</evidence>
<dbReference type="KEGG" id="cox:E0W60_04630"/>
<dbReference type="Pfam" id="PF03706">
    <property type="entry name" value="LPG_synthase_TM"/>
    <property type="match status" value="1"/>
</dbReference>
<dbReference type="InterPro" id="IPR022791">
    <property type="entry name" value="L-PG_synthase/AglD"/>
</dbReference>
<keyword evidence="5 6" id="KW-0472">Membrane</keyword>
<dbReference type="OrthoDB" id="5998304at2"/>
<accession>A0A4P7L7I6</accession>
<organism evidence="7 8">
    <name type="scientific">Cupriavidus oxalaticus</name>
    <dbReference type="NCBI Taxonomy" id="96344"/>
    <lineage>
        <taxon>Bacteria</taxon>
        <taxon>Pseudomonadati</taxon>
        <taxon>Pseudomonadota</taxon>
        <taxon>Betaproteobacteria</taxon>
        <taxon>Burkholderiales</taxon>
        <taxon>Burkholderiaceae</taxon>
        <taxon>Cupriavidus</taxon>
    </lineage>
</organism>
<gene>
    <name evidence="7" type="ORF">E0W60_04630</name>
</gene>
<feature type="transmembrane region" description="Helical" evidence="6">
    <location>
        <begin position="212"/>
        <end position="234"/>
    </location>
</feature>
<keyword evidence="4 6" id="KW-1133">Transmembrane helix</keyword>
<sequence>MVAQALSAIRHHARWPMWRRAIGILFIAAVLALIARKLGTIDWDAVLAALRGFDRRTLLPAAGFVVLTGLLYSQFDVLGCRYAGHPLPVHRVMAIAYVSYTMSLNLGATLGGAGVRYRLYSHAGLSPPQIWSVFAVAVSSNWLGYALLAGIILAGQLVVLPPGWGIPPAATRLIGVVMLAAPAGYIAACAAWQGRHRTVRDHDIYVPSPRFALLQILVSAGNWAAVAAILHAFLHTHADYYTVLGVYLASGLAGVVIRVPGALGVVETVFLTMLGGQVPHGLLLAALIAYRALYYLIPLAVGTVGYFLLEARGKKLAQGTAMEENQRRQ</sequence>
<reference evidence="7 8" key="1">
    <citation type="submission" date="2019-03" db="EMBL/GenBank/DDBJ databases">
        <title>Efficiently degradation of phenoxyalkanoic acid herbicides by Cupriavidus oxalaticus strain X32.</title>
        <authorList>
            <person name="Sheng X."/>
        </authorList>
    </citation>
    <scope>NUCLEOTIDE SEQUENCE [LARGE SCALE GENOMIC DNA]</scope>
    <source>
        <strain evidence="7 8">X32</strain>
    </source>
</reference>
<dbReference type="EMBL" id="CP038634">
    <property type="protein sequence ID" value="QBY51634.1"/>
    <property type="molecule type" value="Genomic_DNA"/>
</dbReference>
<evidence type="ECO:0000256" key="5">
    <source>
        <dbReference type="ARBA" id="ARBA00023136"/>
    </source>
</evidence>
<dbReference type="AlphaFoldDB" id="A0A4P7L7I6"/>
<evidence type="ECO:0000313" key="8">
    <source>
        <dbReference type="Proteomes" id="UP000295294"/>
    </source>
</evidence>
<evidence type="ECO:0000256" key="4">
    <source>
        <dbReference type="ARBA" id="ARBA00022989"/>
    </source>
</evidence>
<dbReference type="GO" id="GO:0005886">
    <property type="term" value="C:plasma membrane"/>
    <property type="evidence" value="ECO:0007669"/>
    <property type="project" value="UniProtKB-SubCell"/>
</dbReference>
<evidence type="ECO:0000256" key="1">
    <source>
        <dbReference type="ARBA" id="ARBA00004651"/>
    </source>
</evidence>
<feature type="transmembrane region" description="Helical" evidence="6">
    <location>
        <begin position="292"/>
        <end position="309"/>
    </location>
</feature>
<keyword evidence="3 6" id="KW-0812">Transmembrane</keyword>
<dbReference type="PANTHER" id="PTHR39087">
    <property type="entry name" value="UPF0104 MEMBRANE PROTEIN MJ1595"/>
    <property type="match status" value="1"/>
</dbReference>
<evidence type="ECO:0000256" key="6">
    <source>
        <dbReference type="SAM" id="Phobius"/>
    </source>
</evidence>
<keyword evidence="2" id="KW-1003">Cell membrane</keyword>
<feature type="transmembrane region" description="Helical" evidence="6">
    <location>
        <begin position="131"/>
        <end position="153"/>
    </location>
</feature>
<comment type="subcellular location">
    <subcellularLocation>
        <location evidence="1">Cell membrane</location>
        <topology evidence="1">Multi-pass membrane protein</topology>
    </subcellularLocation>
</comment>
<protein>
    <submittedName>
        <fullName evidence="7">UPF0104 family protein</fullName>
    </submittedName>
</protein>
<feature type="transmembrane region" description="Helical" evidence="6">
    <location>
        <begin position="95"/>
        <end position="119"/>
    </location>
</feature>
<feature type="transmembrane region" description="Helical" evidence="6">
    <location>
        <begin position="17"/>
        <end position="36"/>
    </location>
</feature>
<proteinExistence type="predicted"/>
<evidence type="ECO:0000256" key="3">
    <source>
        <dbReference type="ARBA" id="ARBA00022692"/>
    </source>
</evidence>
<feature type="transmembrane region" description="Helical" evidence="6">
    <location>
        <begin position="240"/>
        <end position="257"/>
    </location>
</feature>
<evidence type="ECO:0000313" key="7">
    <source>
        <dbReference type="EMBL" id="QBY51634.1"/>
    </source>
</evidence>
<name>A0A4P7L7I6_9BURK</name>
<dbReference type="Proteomes" id="UP000295294">
    <property type="component" value="Chromosome 1"/>
</dbReference>